<keyword evidence="2" id="KW-1185">Reference proteome</keyword>
<dbReference type="RefSeq" id="XP_025469318.1">
    <property type="nucleotide sequence ID" value="XM_025617117.1"/>
</dbReference>
<gene>
    <name evidence="1" type="ORF">BO94DRAFT_623016</name>
</gene>
<dbReference type="GeneID" id="37119260"/>
<dbReference type="EMBL" id="MSFK01000009">
    <property type="protein sequence ID" value="PWY91590.1"/>
    <property type="molecule type" value="Genomic_DNA"/>
</dbReference>
<evidence type="ECO:0000313" key="2">
    <source>
        <dbReference type="Proteomes" id="UP000246702"/>
    </source>
</evidence>
<organism evidence="1 2">
    <name type="scientific">Aspergillus sclerotioniger CBS 115572</name>
    <dbReference type="NCBI Taxonomy" id="1450535"/>
    <lineage>
        <taxon>Eukaryota</taxon>
        <taxon>Fungi</taxon>
        <taxon>Dikarya</taxon>
        <taxon>Ascomycota</taxon>
        <taxon>Pezizomycotina</taxon>
        <taxon>Eurotiomycetes</taxon>
        <taxon>Eurotiomycetidae</taxon>
        <taxon>Eurotiales</taxon>
        <taxon>Aspergillaceae</taxon>
        <taxon>Aspergillus</taxon>
        <taxon>Aspergillus subgen. Circumdati</taxon>
    </lineage>
</organism>
<protein>
    <recommendedName>
        <fullName evidence="3">Prion-inhibition and propagation HeLo domain-containing protein</fullName>
    </recommendedName>
</protein>
<dbReference type="AlphaFoldDB" id="A0A317X4V6"/>
<comment type="caution">
    <text evidence="1">The sequence shown here is derived from an EMBL/GenBank/DDBJ whole genome shotgun (WGS) entry which is preliminary data.</text>
</comment>
<accession>A0A317X4V6</accession>
<sequence length="58" mass="6484">MATISLGVLDNISDVATGPSSYQQQQNVLLQGTVARAFGAFTQYELIWERHNLTKQWS</sequence>
<proteinExistence type="predicted"/>
<name>A0A317X4V6_9EURO</name>
<dbReference type="Proteomes" id="UP000246702">
    <property type="component" value="Unassembled WGS sequence"/>
</dbReference>
<evidence type="ECO:0000313" key="1">
    <source>
        <dbReference type="EMBL" id="PWY91590.1"/>
    </source>
</evidence>
<evidence type="ECO:0008006" key="3">
    <source>
        <dbReference type="Google" id="ProtNLM"/>
    </source>
</evidence>
<reference evidence="1 2" key="1">
    <citation type="submission" date="2016-12" db="EMBL/GenBank/DDBJ databases">
        <title>The genomes of Aspergillus section Nigri reveals drivers in fungal speciation.</title>
        <authorList>
            <consortium name="DOE Joint Genome Institute"/>
            <person name="Vesth T.C."/>
            <person name="Nybo J."/>
            <person name="Theobald S."/>
            <person name="Brandl J."/>
            <person name="Frisvad J.C."/>
            <person name="Nielsen K.F."/>
            <person name="Lyhne E.K."/>
            <person name="Kogle M.E."/>
            <person name="Kuo A."/>
            <person name="Riley R."/>
            <person name="Clum A."/>
            <person name="Nolan M."/>
            <person name="Lipzen A."/>
            <person name="Salamov A."/>
            <person name="Henrissat B."/>
            <person name="Wiebenga A."/>
            <person name="De Vries R.P."/>
            <person name="Grigoriev I.V."/>
            <person name="Mortensen U.H."/>
            <person name="Andersen M.R."/>
            <person name="Baker S.E."/>
        </authorList>
    </citation>
    <scope>NUCLEOTIDE SEQUENCE [LARGE SCALE GENOMIC DNA]</scope>
    <source>
        <strain evidence="1 2">CBS 115572</strain>
    </source>
</reference>